<dbReference type="Proteomes" id="UP001230005">
    <property type="component" value="Unassembled WGS sequence"/>
</dbReference>
<name>A0ABT9ZV66_9BACI</name>
<proteinExistence type="predicted"/>
<organism evidence="1 2">
    <name type="scientific">Evansella vedderi</name>
    <dbReference type="NCBI Taxonomy" id="38282"/>
    <lineage>
        <taxon>Bacteria</taxon>
        <taxon>Bacillati</taxon>
        <taxon>Bacillota</taxon>
        <taxon>Bacilli</taxon>
        <taxon>Bacillales</taxon>
        <taxon>Bacillaceae</taxon>
        <taxon>Evansella</taxon>
    </lineage>
</organism>
<protein>
    <submittedName>
        <fullName evidence="1">Uncharacterized protein</fullName>
    </submittedName>
</protein>
<dbReference type="EMBL" id="JAUSUG010000009">
    <property type="protein sequence ID" value="MDQ0255109.1"/>
    <property type="molecule type" value="Genomic_DNA"/>
</dbReference>
<keyword evidence="2" id="KW-1185">Reference proteome</keyword>
<gene>
    <name evidence="1" type="ORF">J2S74_002491</name>
</gene>
<sequence length="84" mass="9189">MRLQREKQWLKTPQGRALLHEYASSCLGASSFTMTLGCSSKAILAEEETRPEEAEALPAGAKMATLRRCPQAGPETLPRVVCVE</sequence>
<reference evidence="1 2" key="1">
    <citation type="submission" date="2023-07" db="EMBL/GenBank/DDBJ databases">
        <title>Genomic Encyclopedia of Type Strains, Phase IV (KMG-IV): sequencing the most valuable type-strain genomes for metagenomic binning, comparative biology and taxonomic classification.</title>
        <authorList>
            <person name="Goeker M."/>
        </authorList>
    </citation>
    <scope>NUCLEOTIDE SEQUENCE [LARGE SCALE GENOMIC DNA]</scope>
    <source>
        <strain evidence="1 2">DSM 9768</strain>
    </source>
</reference>
<evidence type="ECO:0000313" key="2">
    <source>
        <dbReference type="Proteomes" id="UP001230005"/>
    </source>
</evidence>
<evidence type="ECO:0000313" key="1">
    <source>
        <dbReference type="EMBL" id="MDQ0255109.1"/>
    </source>
</evidence>
<comment type="caution">
    <text evidence="1">The sequence shown here is derived from an EMBL/GenBank/DDBJ whole genome shotgun (WGS) entry which is preliminary data.</text>
</comment>
<accession>A0ABT9ZV66</accession>